<comment type="subcellular location">
    <subcellularLocation>
        <location evidence="1">Nucleus</location>
    </subcellularLocation>
</comment>
<keyword evidence="4" id="KW-1185">Reference proteome</keyword>
<dbReference type="EMBL" id="LR877149">
    <property type="protein sequence ID" value="CAD2215909.1"/>
    <property type="molecule type" value="Genomic_DNA"/>
</dbReference>
<reference evidence="3 4" key="1">
    <citation type="submission" date="2020-08" db="EMBL/GenBank/DDBJ databases">
        <authorList>
            <person name="Newling K."/>
            <person name="Davey J."/>
            <person name="Forrester S."/>
        </authorList>
    </citation>
    <scope>NUCLEOTIDE SEQUENCE [LARGE SCALE GENOMIC DNA]</scope>
    <source>
        <strain evidence="4">Crithidia deanei Carvalho (ATCC PRA-265)</strain>
    </source>
</reference>
<gene>
    <name evidence="3" type="ORF">ADEAN_000336700</name>
</gene>
<accession>A0A7G2C8Q4</accession>
<evidence type="ECO:0000256" key="1">
    <source>
        <dbReference type="ARBA" id="ARBA00004123"/>
    </source>
</evidence>
<evidence type="ECO:0000313" key="3">
    <source>
        <dbReference type="EMBL" id="CAD2215909.1"/>
    </source>
</evidence>
<dbReference type="GO" id="GO:0005634">
    <property type="term" value="C:nucleus"/>
    <property type="evidence" value="ECO:0007669"/>
    <property type="project" value="UniProtKB-SubCell"/>
</dbReference>
<dbReference type="Pfam" id="PF09739">
    <property type="entry name" value="MCM_bind"/>
    <property type="match status" value="1"/>
</dbReference>
<keyword evidence="2" id="KW-0539">Nucleus</keyword>
<evidence type="ECO:0000256" key="2">
    <source>
        <dbReference type="ARBA" id="ARBA00023242"/>
    </source>
</evidence>
<dbReference type="GO" id="GO:0003682">
    <property type="term" value="F:chromatin binding"/>
    <property type="evidence" value="ECO:0007669"/>
    <property type="project" value="TreeGrafter"/>
</dbReference>
<proteinExistence type="predicted"/>
<organism evidence="3 4">
    <name type="scientific">Angomonas deanei</name>
    <dbReference type="NCBI Taxonomy" id="59799"/>
    <lineage>
        <taxon>Eukaryota</taxon>
        <taxon>Discoba</taxon>
        <taxon>Euglenozoa</taxon>
        <taxon>Kinetoplastea</taxon>
        <taxon>Metakinetoplastina</taxon>
        <taxon>Trypanosomatida</taxon>
        <taxon>Trypanosomatidae</taxon>
        <taxon>Strigomonadinae</taxon>
        <taxon>Angomonas</taxon>
    </lineage>
</organism>
<dbReference type="Proteomes" id="UP000515908">
    <property type="component" value="Chromosome 05"/>
</dbReference>
<evidence type="ECO:0000313" key="4">
    <source>
        <dbReference type="Proteomes" id="UP000515908"/>
    </source>
</evidence>
<dbReference type="GO" id="GO:0006261">
    <property type="term" value="P:DNA-templated DNA replication"/>
    <property type="evidence" value="ECO:0007669"/>
    <property type="project" value="TreeGrafter"/>
</dbReference>
<name>A0A7G2C8Q4_9TRYP</name>
<dbReference type="PANTHER" id="PTHR13489">
    <property type="entry name" value="MINI-CHROMOSOME MAINTENANCE COMPLEX-BINDING PROTEIN"/>
    <property type="match status" value="1"/>
</dbReference>
<protein>
    <submittedName>
        <fullName evidence="3">Mini-chromosome maintenance replisome factor, putative</fullName>
    </submittedName>
</protein>
<dbReference type="AlphaFoldDB" id="A0A7G2C8Q4"/>
<sequence length="526" mass="57712">MLCKDNANEFLCGKLNQNEPINTVVNDFAALLLQQKHAATGLFSASDNGSFPASPNLSLCRGMIQDIQPEVSLFAVGKNDFFSYSGEDTSETAFLDATLLYVIPVPNSVCLYPGGTTESSNAALKRDREEMEGEQPLPAAKNVKHYLNLPHEPVSRGLAKGCIVTVLNPAGNSFKLNEIVDFYGYTHIEDPIDTSTLDGSETLDVWRNCTLSNSLVARFISFAHTPFHPTINTCLTVDYFASMRQKVIGILNKYLTNNDSLLSEMVLLHLCSKVIQHTGSTPLGDVPLLVSAGAISAKGWSAVLQRFLAAGETFVDGDAIKRCRTSLTPKYNVDENFLQTGLLQVGDGSHITFDCDNLSPTLTEGTSDLLFNLVHHQRLSVEYPYHKIDVPVDVGVLALTTKPQNLPLLFKFAFAVTANDVVPNPSPMSPAEAEEVQTYLNSVRQVEASFIHQDEVRDYLANQLVELSNAEEKWNNRDCVLHNNTFSVVAAVVRAHSLSVGCTSIDNTHIDYILSLEKARLSRNVL</sequence>
<dbReference type="InterPro" id="IPR019140">
    <property type="entry name" value="MCM_complex-bd"/>
</dbReference>
<dbReference type="OrthoDB" id="329666at2759"/>
<dbReference type="PANTHER" id="PTHR13489:SF0">
    <property type="entry name" value="MINI-CHROMOSOME MAINTENANCE COMPLEX-BINDING PROTEIN"/>
    <property type="match status" value="1"/>
</dbReference>
<dbReference type="VEuPathDB" id="TriTrypDB:ADEAN_000336700"/>